<protein>
    <submittedName>
        <fullName evidence="1">Uncharacterized protein</fullName>
    </submittedName>
</protein>
<evidence type="ECO:0000313" key="2">
    <source>
        <dbReference type="Proteomes" id="UP000790709"/>
    </source>
</evidence>
<keyword evidence="2" id="KW-1185">Reference proteome</keyword>
<gene>
    <name evidence="1" type="ORF">BV22DRAFT_1197479</name>
</gene>
<dbReference type="EMBL" id="MU266487">
    <property type="protein sequence ID" value="KAH7922373.1"/>
    <property type="molecule type" value="Genomic_DNA"/>
</dbReference>
<sequence length="156" mass="17482">MSLARAALLVRPRAATSTAPYLQRGLSSHDNHAHEEHHDDTHYAPEGGFTTPFWRNTLLASVAAVAFYKYAPAPHEEVYITQWLAQFSTPREVWAKLNEKHLLLSQQVSDNVMLQVDAKRPNTHRYRYPQSLDKGSPHLQPVGAVANTSSVSVRAD</sequence>
<evidence type="ECO:0000313" key="1">
    <source>
        <dbReference type="EMBL" id="KAH7922373.1"/>
    </source>
</evidence>
<comment type="caution">
    <text evidence="1">The sequence shown here is derived from an EMBL/GenBank/DDBJ whole genome shotgun (WGS) entry which is preliminary data.</text>
</comment>
<proteinExistence type="predicted"/>
<dbReference type="Proteomes" id="UP000790709">
    <property type="component" value="Unassembled WGS sequence"/>
</dbReference>
<name>A0ACB8BBN9_9AGAM</name>
<accession>A0ACB8BBN9</accession>
<reference evidence="1" key="1">
    <citation type="journal article" date="2021" name="New Phytol.">
        <title>Evolutionary innovations through gain and loss of genes in the ectomycorrhizal Boletales.</title>
        <authorList>
            <person name="Wu G."/>
            <person name="Miyauchi S."/>
            <person name="Morin E."/>
            <person name="Kuo A."/>
            <person name="Drula E."/>
            <person name="Varga T."/>
            <person name="Kohler A."/>
            <person name="Feng B."/>
            <person name="Cao Y."/>
            <person name="Lipzen A."/>
            <person name="Daum C."/>
            <person name="Hundley H."/>
            <person name="Pangilinan J."/>
            <person name="Johnson J."/>
            <person name="Barry K."/>
            <person name="LaButti K."/>
            <person name="Ng V."/>
            <person name="Ahrendt S."/>
            <person name="Min B."/>
            <person name="Choi I.G."/>
            <person name="Park H."/>
            <person name="Plett J.M."/>
            <person name="Magnuson J."/>
            <person name="Spatafora J.W."/>
            <person name="Nagy L.G."/>
            <person name="Henrissat B."/>
            <person name="Grigoriev I.V."/>
            <person name="Yang Z.L."/>
            <person name="Xu J."/>
            <person name="Martin F.M."/>
        </authorList>
    </citation>
    <scope>NUCLEOTIDE SEQUENCE</scope>
    <source>
        <strain evidence="1">KUC20120723A-06</strain>
    </source>
</reference>
<organism evidence="1 2">
    <name type="scientific">Leucogyrophana mollusca</name>
    <dbReference type="NCBI Taxonomy" id="85980"/>
    <lineage>
        <taxon>Eukaryota</taxon>
        <taxon>Fungi</taxon>
        <taxon>Dikarya</taxon>
        <taxon>Basidiomycota</taxon>
        <taxon>Agaricomycotina</taxon>
        <taxon>Agaricomycetes</taxon>
        <taxon>Agaricomycetidae</taxon>
        <taxon>Boletales</taxon>
        <taxon>Boletales incertae sedis</taxon>
        <taxon>Leucogyrophana</taxon>
    </lineage>
</organism>